<evidence type="ECO:0000256" key="3">
    <source>
        <dbReference type="ARBA" id="ARBA00022692"/>
    </source>
</evidence>
<evidence type="ECO:0000313" key="7">
    <source>
        <dbReference type="EMBL" id="WND01810.1"/>
    </source>
</evidence>
<evidence type="ECO:0000256" key="6">
    <source>
        <dbReference type="SAM" id="Phobius"/>
    </source>
</evidence>
<dbReference type="Gene3D" id="1.20.120.1630">
    <property type="match status" value="1"/>
</dbReference>
<feature type="transmembrane region" description="Helical" evidence="6">
    <location>
        <begin position="12"/>
        <end position="36"/>
    </location>
</feature>
<protein>
    <submittedName>
        <fullName evidence="7">DUF1295 domain-containing protein</fullName>
    </submittedName>
</protein>
<dbReference type="InterPro" id="IPR033580">
    <property type="entry name" value="Nurim-like"/>
</dbReference>
<gene>
    <name evidence="7" type="ORF">QGN29_09620</name>
</gene>
<keyword evidence="5 6" id="KW-0472">Membrane</keyword>
<proteinExistence type="inferred from homology"/>
<dbReference type="Proteomes" id="UP001268683">
    <property type="component" value="Chromosome"/>
</dbReference>
<keyword evidence="3 6" id="KW-0812">Transmembrane</keyword>
<dbReference type="EMBL" id="CP123872">
    <property type="protein sequence ID" value="WND01810.1"/>
    <property type="molecule type" value="Genomic_DNA"/>
</dbReference>
<comment type="subcellular location">
    <subcellularLocation>
        <location evidence="1">Membrane</location>
        <topology evidence="1">Multi-pass membrane protein</topology>
    </subcellularLocation>
</comment>
<comment type="similarity">
    <text evidence="2">Belongs to the nurim family.</text>
</comment>
<dbReference type="AlphaFoldDB" id="A0AA52EFC7"/>
<accession>A0AA52EFC7</accession>
<dbReference type="RefSeq" id="WP_310797640.1">
    <property type="nucleotide sequence ID" value="NZ_CP123872.1"/>
</dbReference>
<dbReference type="GO" id="GO:0016020">
    <property type="term" value="C:membrane"/>
    <property type="evidence" value="ECO:0007669"/>
    <property type="project" value="UniProtKB-SubCell"/>
</dbReference>
<dbReference type="KEGG" id="tmk:QGN29_09620"/>
<dbReference type="InterPro" id="IPR010721">
    <property type="entry name" value="UstE-like"/>
</dbReference>
<feature type="transmembrane region" description="Helical" evidence="6">
    <location>
        <begin position="100"/>
        <end position="117"/>
    </location>
</feature>
<sequence length="255" mass="29268">MSIFHLTFGTITYAIFWGVFSYLIIFMGGDFIGVYVPSLEALELKTINSGTSIGAIPGVPPLMHNIILLIVFGFQHSLMARLGFKNIVTKYIPKESERSFYVLTTCGYLIWLYLSWYPLSDDIWHLDGLFHGLITALFLGGALVALWSTFLINHFQLFGISQAWHAFKGTQPLADCFQEKALYKYSRHPLYLGMLTTFWFVPTMTTGHLLFSAIWTAYIFIGIGYEERDLMHSLGDKYREYMMRVPQLIPLGRRK</sequence>
<feature type="transmembrane region" description="Helical" evidence="6">
    <location>
        <begin position="129"/>
        <end position="152"/>
    </location>
</feature>
<evidence type="ECO:0000256" key="1">
    <source>
        <dbReference type="ARBA" id="ARBA00004141"/>
    </source>
</evidence>
<evidence type="ECO:0000313" key="8">
    <source>
        <dbReference type="Proteomes" id="UP001268683"/>
    </source>
</evidence>
<evidence type="ECO:0000256" key="2">
    <source>
        <dbReference type="ARBA" id="ARBA00010631"/>
    </source>
</evidence>
<organism evidence="7 8">
    <name type="scientific">Temperatibacter marinus</name>
    <dbReference type="NCBI Taxonomy" id="1456591"/>
    <lineage>
        <taxon>Bacteria</taxon>
        <taxon>Pseudomonadati</taxon>
        <taxon>Pseudomonadota</taxon>
        <taxon>Alphaproteobacteria</taxon>
        <taxon>Kordiimonadales</taxon>
        <taxon>Temperatibacteraceae</taxon>
        <taxon>Temperatibacter</taxon>
    </lineage>
</organism>
<feature type="transmembrane region" description="Helical" evidence="6">
    <location>
        <begin position="190"/>
        <end position="221"/>
    </location>
</feature>
<keyword evidence="4 6" id="KW-1133">Transmembrane helix</keyword>
<dbReference type="PANTHER" id="PTHR31040:SF1">
    <property type="entry name" value="NURIM"/>
    <property type="match status" value="1"/>
</dbReference>
<dbReference type="PANTHER" id="PTHR31040">
    <property type="entry name" value="NURIM"/>
    <property type="match status" value="1"/>
</dbReference>
<keyword evidence="8" id="KW-1185">Reference proteome</keyword>
<name>A0AA52EFC7_9PROT</name>
<evidence type="ECO:0000256" key="5">
    <source>
        <dbReference type="ARBA" id="ARBA00023136"/>
    </source>
</evidence>
<reference evidence="7" key="1">
    <citation type="submission" date="2023-04" db="EMBL/GenBank/DDBJ databases">
        <title>Complete genome sequence of Temperatibacter marinus.</title>
        <authorList>
            <person name="Rong J.-C."/>
            <person name="Yi M.-L."/>
            <person name="Zhao Q."/>
        </authorList>
    </citation>
    <scope>NUCLEOTIDE SEQUENCE</scope>
    <source>
        <strain evidence="7">NBRC 110045</strain>
    </source>
</reference>
<dbReference type="Pfam" id="PF06966">
    <property type="entry name" value="DUF1295"/>
    <property type="match status" value="1"/>
</dbReference>
<evidence type="ECO:0000256" key="4">
    <source>
        <dbReference type="ARBA" id="ARBA00022989"/>
    </source>
</evidence>